<dbReference type="InterPro" id="IPR014768">
    <property type="entry name" value="GBD/FH3_dom"/>
</dbReference>
<dbReference type="PROSITE" id="PS51444">
    <property type="entry name" value="FH2"/>
    <property type="match status" value="1"/>
</dbReference>
<evidence type="ECO:0000313" key="6">
    <source>
        <dbReference type="Proteomes" id="UP000005239"/>
    </source>
</evidence>
<reference evidence="5" key="2">
    <citation type="submission" date="2022-06" db="UniProtKB">
        <authorList>
            <consortium name="EnsemblMetazoa"/>
        </authorList>
    </citation>
    <scope>IDENTIFICATION</scope>
    <source>
        <strain evidence="5">PS312</strain>
    </source>
</reference>
<feature type="domain" description="GBD/FH3" evidence="3">
    <location>
        <begin position="58"/>
        <end position="423"/>
    </location>
</feature>
<evidence type="ECO:0000259" key="3">
    <source>
        <dbReference type="PROSITE" id="PS51232"/>
    </source>
</evidence>
<dbReference type="Gene3D" id="1.25.10.10">
    <property type="entry name" value="Leucine-rich Repeat Variant"/>
    <property type="match status" value="1"/>
</dbReference>
<feature type="compositionally biased region" description="Pro residues" evidence="2">
    <location>
        <begin position="618"/>
        <end position="632"/>
    </location>
</feature>
<keyword evidence="1" id="KW-0009">Actin-binding</keyword>
<dbReference type="InterPro" id="IPR041387">
    <property type="entry name" value="FHOD1_GBD_N"/>
</dbReference>
<feature type="compositionally biased region" description="Polar residues" evidence="2">
    <location>
        <begin position="424"/>
        <end position="434"/>
    </location>
</feature>
<feature type="compositionally biased region" description="Basic and acidic residues" evidence="2">
    <location>
        <begin position="552"/>
        <end position="564"/>
    </location>
</feature>
<dbReference type="InterPro" id="IPR015425">
    <property type="entry name" value="FH2_Formin"/>
</dbReference>
<dbReference type="PROSITE" id="PS51232">
    <property type="entry name" value="GBD_FH3"/>
    <property type="match status" value="1"/>
</dbReference>
<dbReference type="Pfam" id="PF02181">
    <property type="entry name" value="FH2"/>
    <property type="match status" value="1"/>
</dbReference>
<dbReference type="PANTHER" id="PTHR45920">
    <property type="entry name" value="FORMIN HOMOLOGY 2 DOMAIN CONTAINING, ISOFORM I"/>
    <property type="match status" value="1"/>
</dbReference>
<dbReference type="GO" id="GO:0003779">
    <property type="term" value="F:actin binding"/>
    <property type="evidence" value="ECO:0007669"/>
    <property type="project" value="UniProtKB-KW"/>
</dbReference>
<feature type="compositionally biased region" description="Basic and acidic residues" evidence="2">
    <location>
        <begin position="497"/>
        <end position="525"/>
    </location>
</feature>
<feature type="compositionally biased region" description="Basic residues" evidence="2">
    <location>
        <begin position="1180"/>
        <end position="1196"/>
    </location>
</feature>
<dbReference type="InterPro" id="IPR016024">
    <property type="entry name" value="ARM-type_fold"/>
</dbReference>
<dbReference type="Pfam" id="PF24959">
    <property type="entry name" value="FH3_FHOD1-3"/>
    <property type="match status" value="1"/>
</dbReference>
<name>A0A8R1Y950_PRIPA</name>
<evidence type="ECO:0000259" key="4">
    <source>
        <dbReference type="PROSITE" id="PS51444"/>
    </source>
</evidence>
<feature type="compositionally biased region" description="Polar residues" evidence="2">
    <location>
        <begin position="447"/>
        <end position="466"/>
    </location>
</feature>
<reference evidence="6" key="1">
    <citation type="journal article" date="2008" name="Nat. Genet.">
        <title>The Pristionchus pacificus genome provides a unique perspective on nematode lifestyle and parasitism.</title>
        <authorList>
            <person name="Dieterich C."/>
            <person name="Clifton S.W."/>
            <person name="Schuster L.N."/>
            <person name="Chinwalla A."/>
            <person name="Delehaunty K."/>
            <person name="Dinkelacker I."/>
            <person name="Fulton L."/>
            <person name="Fulton R."/>
            <person name="Godfrey J."/>
            <person name="Minx P."/>
            <person name="Mitreva M."/>
            <person name="Roeseler W."/>
            <person name="Tian H."/>
            <person name="Witte H."/>
            <person name="Yang S.P."/>
            <person name="Wilson R.K."/>
            <person name="Sommer R.J."/>
        </authorList>
    </citation>
    <scope>NUCLEOTIDE SEQUENCE [LARGE SCALE GENOMIC DNA]</scope>
    <source>
        <strain evidence="6">PS312</strain>
    </source>
</reference>
<dbReference type="PANTHER" id="PTHR45920:SF4">
    <property type="entry name" value="FORMIN HOMOLOGY 2 DOMAIN CONTAINING, ISOFORM I"/>
    <property type="match status" value="1"/>
</dbReference>
<dbReference type="SUPFAM" id="SSF101447">
    <property type="entry name" value="Formin homology 2 domain (FH2 domain)"/>
    <property type="match status" value="1"/>
</dbReference>
<accession>A0A8R1Y950</accession>
<evidence type="ECO:0000313" key="5">
    <source>
        <dbReference type="EnsemblMetazoa" id="PPA12029b.1"/>
    </source>
</evidence>
<sequence>MASETEFNCRVQYVNDADPFSNTSAAYLEPMRPVTFNFRLHEPIGEQIGEVIRALRAPHKKDDAALQVYKGTEGGGGEFLTYLDCELTLAEQQDEFDVLKADSRRCSLVVRTQTALRVKAIIDKLTSSSGRDQRRALFSLKQIFQDDKDVVHDFVQNGGLDCMIQLGKVADQNHQNYILRALGQVMLYVDGMNGIIAHNATIQWLYELLDSPFRLVVKTALKLLLVFIEYNDNNSLLVLAAISAIDKAKARTEWIGLMKVISEKDSPDPETLIYGMTVINKALHGIPDRDTFYDVVDTLDTLGMEETMKSMMKMNNADLNEQCKLYERQVNDEDNAAEEDESSNNENVRIRGPPSPAVQKDNDRRTVMRRRHAEAKARQEEHFNFQQSRNNFAREREEPEPAPSIAVPSKISSNLPWRNEKTEPNNNMLSQQPQLLKEKRVPEPLKLNTSSITRENQENEQPSPSINGDDEGETEEEHQVKAPPPSFPSIFSPTESKTMEFPDPVKEPEQEKPQAPRAKLVKDDGSGGGFAAMLQKRAAKASDSNAGLFEPKQSEAETQWKKAAENLQSRPLIINDLDFSTFFGEEYEQDPLVLGKLAQVAQQRGLLPGGPPSMSNGVPPPPPGPGGIPLPPRLQGLASSSGGAPPPPPPPGGVPPPPPMMRRDASPGPSKQLPAATGTLKLHWKAAQAEPPPVPTLKNKGTFWNKMEKATIDASRFTSLFEHKKTEAPVKKANGEAKPQVLQVLSTKRSQAIDIGLTKLPPINVIPAAILKFDSSVLNKDNIEKILKDMMPTMKEIEEIEVKVAENPDMQLGNAEQFVMKLAQIPCLLERLKLWIFTLDYKNCEKDIAEPLMDLQLAMKEMEESKSFRTAMGILLAMGNSLNGTDIAGFHIDFLQKASEVKDNVYKHTLVYHLAEYMIENFPQSSDLYSEFGAVARSSRIDYKELVDQLKKLEKDCKASWDYLSKISKNDNSSMKQKINDYLTDVAERIHQLHKINRITQNKWHAFLLFFGYSMQEVAAVSQNPQDVFKKVNEFALEYRTTREKILQQRKRLADKRERNKTRGKIWALEGAEGAPTADSSSTRRGAAPAKPAPMNAQERGVSPNERHEEMSRMLTGLSEGITTGDGTLRRRGARPTPERSFGNAVASQREAMRAEDDDNNEILDGLVKAATVQNETRERRKARQFNRKSLRRTRTLKLNDDDV</sequence>
<feature type="domain" description="FH2" evidence="4">
    <location>
        <begin position="669"/>
        <end position="1065"/>
    </location>
</feature>
<dbReference type="EnsemblMetazoa" id="PPA12029b.1">
    <property type="protein sequence ID" value="PPA12029b.1"/>
    <property type="gene ID" value="WBGene00101583"/>
</dbReference>
<feature type="compositionally biased region" description="Acidic residues" evidence="2">
    <location>
        <begin position="333"/>
        <end position="343"/>
    </location>
</feature>
<protein>
    <submittedName>
        <fullName evidence="5">Uncharacterized protein</fullName>
    </submittedName>
</protein>
<feature type="region of interest" description="Disordered" evidence="2">
    <location>
        <begin position="604"/>
        <end position="675"/>
    </location>
</feature>
<evidence type="ECO:0000256" key="2">
    <source>
        <dbReference type="SAM" id="MobiDB-lite"/>
    </source>
</evidence>
<dbReference type="Proteomes" id="UP000005239">
    <property type="component" value="Unassembled WGS sequence"/>
</dbReference>
<dbReference type="FunFam" id="1.25.10.10:FF:000056">
    <property type="entry name" value="FH1/FH2 domain-containing protein 3 isoform X1"/>
    <property type="match status" value="1"/>
</dbReference>
<dbReference type="Pfam" id="PF18382">
    <property type="entry name" value="Formin_GBD_N"/>
    <property type="match status" value="1"/>
</dbReference>
<feature type="region of interest" description="Disordered" evidence="2">
    <location>
        <begin position="333"/>
        <end position="570"/>
    </location>
</feature>
<feature type="compositionally biased region" description="Pro residues" evidence="2">
    <location>
        <begin position="644"/>
        <end position="660"/>
    </location>
</feature>
<organism evidence="5 6">
    <name type="scientific">Pristionchus pacificus</name>
    <name type="common">Parasitic nematode worm</name>
    <dbReference type="NCBI Taxonomy" id="54126"/>
    <lineage>
        <taxon>Eukaryota</taxon>
        <taxon>Metazoa</taxon>
        <taxon>Ecdysozoa</taxon>
        <taxon>Nematoda</taxon>
        <taxon>Chromadorea</taxon>
        <taxon>Rhabditida</taxon>
        <taxon>Rhabditina</taxon>
        <taxon>Diplogasteromorpha</taxon>
        <taxon>Diplogasteroidea</taxon>
        <taxon>Neodiplogasteridae</taxon>
        <taxon>Pristionchus</taxon>
    </lineage>
</organism>
<dbReference type="Gene3D" id="1.20.58.2220">
    <property type="entry name" value="Formin, FH2 domain"/>
    <property type="match status" value="1"/>
</dbReference>
<proteinExistence type="predicted"/>
<keyword evidence="6" id="KW-1185">Reference proteome</keyword>
<dbReference type="InterPro" id="IPR056771">
    <property type="entry name" value="FH3_FHOD1-3-like"/>
</dbReference>
<dbReference type="SMART" id="SM00498">
    <property type="entry name" value="FH2"/>
    <property type="match status" value="1"/>
</dbReference>
<evidence type="ECO:0000256" key="1">
    <source>
        <dbReference type="ARBA" id="ARBA00023203"/>
    </source>
</evidence>
<dbReference type="SUPFAM" id="SSF48371">
    <property type="entry name" value="ARM repeat"/>
    <property type="match status" value="1"/>
</dbReference>
<gene>
    <name evidence="5" type="primary">WBGene00101583</name>
</gene>
<dbReference type="InterPro" id="IPR011989">
    <property type="entry name" value="ARM-like"/>
</dbReference>
<dbReference type="AlphaFoldDB" id="A0A8R1Y950"/>
<feature type="compositionally biased region" description="Basic and acidic residues" evidence="2">
    <location>
        <begin position="374"/>
        <end position="383"/>
    </location>
</feature>
<dbReference type="InterPro" id="IPR042201">
    <property type="entry name" value="FH2_Formin_sf"/>
</dbReference>
<feature type="region of interest" description="Disordered" evidence="2">
    <location>
        <begin position="1174"/>
        <end position="1204"/>
    </location>
</feature>
<feature type="region of interest" description="Disordered" evidence="2">
    <location>
        <begin position="1064"/>
        <end position="1161"/>
    </location>
</feature>